<proteinExistence type="inferred from homology"/>
<evidence type="ECO:0000256" key="2">
    <source>
        <dbReference type="ARBA" id="ARBA00022723"/>
    </source>
</evidence>
<dbReference type="GO" id="GO:0046872">
    <property type="term" value="F:metal ion binding"/>
    <property type="evidence" value="ECO:0007669"/>
    <property type="project" value="UniProtKB-KW"/>
</dbReference>
<sequence length="246" mass="27302">MTTAITSTCACHSFSVTIEFPNSELSINRALCLCNNCRRASGSCGWSSISIPPDQKINPSKFQTIAYESSKGVRRHFCTTCGAHAFTMVERTAQTLFLLVTGLWDRTEGVINWTGSKWVENTLDGGFSVWLTDMKRSDGTTKKLKRWARWDLKDGEIVPEGSLLTLSKKAQTPSSNDKLKAECLCGGAKFCITLPVEASEKILAPFPDLMVKSHLPAFENPKHETRCSQENDMKYLADYVPVLHVA</sequence>
<evidence type="ECO:0000256" key="4">
    <source>
        <dbReference type="ARBA" id="ARBA00023239"/>
    </source>
</evidence>
<dbReference type="Gene3D" id="3.90.1590.10">
    <property type="entry name" value="glutathione-dependent formaldehyde- activating enzyme (gfa)"/>
    <property type="match status" value="1"/>
</dbReference>
<name>A0A1E1KJ24_9HELO</name>
<dbReference type="GO" id="GO:0016846">
    <property type="term" value="F:carbon-sulfur lyase activity"/>
    <property type="evidence" value="ECO:0007669"/>
    <property type="project" value="InterPro"/>
</dbReference>
<keyword evidence="7" id="KW-1185">Reference proteome</keyword>
<organism evidence="6 7">
    <name type="scientific">Rhynchosporium agropyri</name>
    <dbReference type="NCBI Taxonomy" id="914238"/>
    <lineage>
        <taxon>Eukaryota</taxon>
        <taxon>Fungi</taxon>
        <taxon>Dikarya</taxon>
        <taxon>Ascomycota</taxon>
        <taxon>Pezizomycotina</taxon>
        <taxon>Leotiomycetes</taxon>
        <taxon>Helotiales</taxon>
        <taxon>Ploettnerulaceae</taxon>
        <taxon>Rhynchosporium</taxon>
    </lineage>
</organism>
<dbReference type="Pfam" id="PF04828">
    <property type="entry name" value="GFA"/>
    <property type="match status" value="1"/>
</dbReference>
<reference evidence="7" key="1">
    <citation type="submission" date="2016-03" db="EMBL/GenBank/DDBJ databases">
        <authorList>
            <person name="Guldener U."/>
        </authorList>
    </citation>
    <scope>NUCLEOTIDE SEQUENCE [LARGE SCALE GENOMIC DNA]</scope>
    <source>
        <strain evidence="7">04CH-RAC-A.6.1</strain>
    </source>
</reference>
<evidence type="ECO:0000313" key="6">
    <source>
        <dbReference type="EMBL" id="CZS98035.1"/>
    </source>
</evidence>
<keyword evidence="2" id="KW-0479">Metal-binding</keyword>
<comment type="similarity">
    <text evidence="1">Belongs to the Gfa family.</text>
</comment>
<accession>A0A1E1KJ24</accession>
<dbReference type="InterPro" id="IPR011057">
    <property type="entry name" value="Mss4-like_sf"/>
</dbReference>
<keyword evidence="3" id="KW-0862">Zinc</keyword>
<dbReference type="InterPro" id="IPR006913">
    <property type="entry name" value="CENP-V/GFA"/>
</dbReference>
<dbReference type="OrthoDB" id="5422068at2759"/>
<dbReference type="PROSITE" id="PS51891">
    <property type="entry name" value="CENP_V_GFA"/>
    <property type="match status" value="1"/>
</dbReference>
<gene>
    <name evidence="6" type="ORF">RAG0_06926</name>
</gene>
<feature type="domain" description="CENP-V/GFA" evidence="5">
    <location>
        <begin position="5"/>
        <end position="114"/>
    </location>
</feature>
<dbReference type="PANTHER" id="PTHR33337:SF40">
    <property type="entry name" value="CENP-V_GFA DOMAIN-CONTAINING PROTEIN-RELATED"/>
    <property type="match status" value="1"/>
</dbReference>
<dbReference type="Proteomes" id="UP000178912">
    <property type="component" value="Unassembled WGS sequence"/>
</dbReference>
<evidence type="ECO:0000256" key="3">
    <source>
        <dbReference type="ARBA" id="ARBA00022833"/>
    </source>
</evidence>
<evidence type="ECO:0000256" key="1">
    <source>
        <dbReference type="ARBA" id="ARBA00005495"/>
    </source>
</evidence>
<protein>
    <recommendedName>
        <fullName evidence="5">CENP-V/GFA domain-containing protein</fullName>
    </recommendedName>
</protein>
<dbReference type="EMBL" id="FJUX01000034">
    <property type="protein sequence ID" value="CZS98035.1"/>
    <property type="molecule type" value="Genomic_DNA"/>
</dbReference>
<dbReference type="SUPFAM" id="SSF51316">
    <property type="entry name" value="Mss4-like"/>
    <property type="match status" value="1"/>
</dbReference>
<dbReference type="AlphaFoldDB" id="A0A1E1KJ24"/>
<dbReference type="PANTHER" id="PTHR33337">
    <property type="entry name" value="GFA DOMAIN-CONTAINING PROTEIN"/>
    <property type="match status" value="1"/>
</dbReference>
<evidence type="ECO:0000313" key="7">
    <source>
        <dbReference type="Proteomes" id="UP000178912"/>
    </source>
</evidence>
<keyword evidence="4" id="KW-0456">Lyase</keyword>
<evidence type="ECO:0000259" key="5">
    <source>
        <dbReference type="PROSITE" id="PS51891"/>
    </source>
</evidence>